<evidence type="ECO:0000313" key="8">
    <source>
        <dbReference type="Proteomes" id="UP000593892"/>
    </source>
</evidence>
<keyword evidence="6" id="KW-0732">Signal</keyword>
<dbReference type="KEGG" id="pfer:IRI77_24335"/>
<comment type="cofactor">
    <cofactor evidence="1">
        <name>Mg(2+)</name>
        <dbReference type="ChEBI" id="CHEBI:18420"/>
    </cofactor>
</comment>
<keyword evidence="8" id="KW-1185">Reference proteome</keyword>
<sequence>MQRRSFLSLAAASAASSALPSLSAQTGEKRLIVHADDAGMCHSVNMATVEALTKGSVSSASIMMPCPWVSEFAAWAKANPKMDLGLHLTLTSEWKYYRWRPVAPIDQVKGLIDPEGYIWRDVRNAATHATPAEVETELRAQVIRAKEYGIQFTHVDTHMGTLFARPDFFEVYTKVAKEFNVPCMLPRPTPEAEKEMKEYPITVDMLNKKAAAGYKMLDRLVTGVPGKGWEERTASYRKLIAELKPGVTKLIIHLAKDDAEIRAVTGAWEYRWEDFRFWTSQEAKDLLAKHNVRLFTYRELAG</sequence>
<protein>
    <submittedName>
        <fullName evidence="7">Polysaccharide deacetylase family protein</fullName>
    </submittedName>
</protein>
<keyword evidence="2" id="KW-0479">Metal-binding</keyword>
<dbReference type="PANTHER" id="PTHR31609:SF1">
    <property type="entry name" value="CARBOHYDRATE DEACETYLASE"/>
    <property type="match status" value="1"/>
</dbReference>
<proteinExistence type="predicted"/>
<dbReference type="RefSeq" id="WP_194447599.1">
    <property type="nucleotide sequence ID" value="NZ_CP063849.1"/>
</dbReference>
<dbReference type="SUPFAM" id="SSF88713">
    <property type="entry name" value="Glycoside hydrolase/deacetylase"/>
    <property type="match status" value="1"/>
</dbReference>
<name>A0A7S7SIC5_PALFE</name>
<evidence type="ECO:0000256" key="2">
    <source>
        <dbReference type="ARBA" id="ARBA00022723"/>
    </source>
</evidence>
<feature type="signal peptide" evidence="6">
    <location>
        <begin position="1"/>
        <end position="23"/>
    </location>
</feature>
<dbReference type="PANTHER" id="PTHR31609">
    <property type="entry name" value="YDJC DEACETYLASE FAMILY MEMBER"/>
    <property type="match status" value="1"/>
</dbReference>
<evidence type="ECO:0000256" key="6">
    <source>
        <dbReference type="SAM" id="SignalP"/>
    </source>
</evidence>
<keyword evidence="5" id="KW-0119">Carbohydrate metabolism</keyword>
<dbReference type="GO" id="GO:0016787">
    <property type="term" value="F:hydrolase activity"/>
    <property type="evidence" value="ECO:0007669"/>
    <property type="project" value="UniProtKB-KW"/>
</dbReference>
<dbReference type="Pfam" id="PF04794">
    <property type="entry name" value="YdjC"/>
    <property type="match status" value="1"/>
</dbReference>
<evidence type="ECO:0000256" key="3">
    <source>
        <dbReference type="ARBA" id="ARBA00022801"/>
    </source>
</evidence>
<dbReference type="GO" id="GO:0005975">
    <property type="term" value="P:carbohydrate metabolic process"/>
    <property type="evidence" value="ECO:0007669"/>
    <property type="project" value="InterPro"/>
</dbReference>
<evidence type="ECO:0000256" key="4">
    <source>
        <dbReference type="ARBA" id="ARBA00022842"/>
    </source>
</evidence>
<dbReference type="GO" id="GO:0046872">
    <property type="term" value="F:metal ion binding"/>
    <property type="evidence" value="ECO:0007669"/>
    <property type="project" value="UniProtKB-KW"/>
</dbReference>
<dbReference type="Gene3D" id="3.20.20.370">
    <property type="entry name" value="Glycoside hydrolase/deacetylase"/>
    <property type="match status" value="1"/>
</dbReference>
<evidence type="ECO:0000313" key="7">
    <source>
        <dbReference type="EMBL" id="QOY85929.1"/>
    </source>
</evidence>
<evidence type="ECO:0000256" key="5">
    <source>
        <dbReference type="ARBA" id="ARBA00023277"/>
    </source>
</evidence>
<accession>A0A7S7SIC5</accession>
<dbReference type="GO" id="GO:0019213">
    <property type="term" value="F:deacetylase activity"/>
    <property type="evidence" value="ECO:0007669"/>
    <property type="project" value="TreeGrafter"/>
</dbReference>
<dbReference type="InterPro" id="IPR006879">
    <property type="entry name" value="YdjC-like"/>
</dbReference>
<dbReference type="CDD" id="cd10802">
    <property type="entry name" value="YdjC_TTHB029_like"/>
    <property type="match status" value="1"/>
</dbReference>
<dbReference type="Proteomes" id="UP000593892">
    <property type="component" value="Chromosome"/>
</dbReference>
<reference evidence="7 8" key="1">
    <citation type="submission" date="2020-10" db="EMBL/GenBank/DDBJ databases">
        <title>Complete genome sequence of Paludibaculum fermentans P105T, a facultatively anaerobic acidobacterium capable of dissimilatory Fe(III) reduction.</title>
        <authorList>
            <person name="Dedysh S.N."/>
            <person name="Beletsky A.V."/>
            <person name="Kulichevskaya I.S."/>
            <person name="Mardanov A.V."/>
            <person name="Ravin N.V."/>
        </authorList>
    </citation>
    <scope>NUCLEOTIDE SEQUENCE [LARGE SCALE GENOMIC DNA]</scope>
    <source>
        <strain evidence="7 8">P105</strain>
    </source>
</reference>
<evidence type="ECO:0000256" key="1">
    <source>
        <dbReference type="ARBA" id="ARBA00001946"/>
    </source>
</evidence>
<dbReference type="InterPro" id="IPR011330">
    <property type="entry name" value="Glyco_hydro/deAcase_b/a-brl"/>
</dbReference>
<dbReference type="AlphaFoldDB" id="A0A7S7SIC5"/>
<keyword evidence="4" id="KW-0460">Magnesium</keyword>
<dbReference type="EMBL" id="CP063849">
    <property type="protein sequence ID" value="QOY85929.1"/>
    <property type="molecule type" value="Genomic_DNA"/>
</dbReference>
<gene>
    <name evidence="7" type="ORF">IRI77_24335</name>
</gene>
<organism evidence="7 8">
    <name type="scientific">Paludibaculum fermentans</name>
    <dbReference type="NCBI Taxonomy" id="1473598"/>
    <lineage>
        <taxon>Bacteria</taxon>
        <taxon>Pseudomonadati</taxon>
        <taxon>Acidobacteriota</taxon>
        <taxon>Terriglobia</taxon>
        <taxon>Bryobacterales</taxon>
        <taxon>Bryobacteraceae</taxon>
        <taxon>Paludibaculum</taxon>
    </lineage>
</organism>
<feature type="chain" id="PRO_5032494653" evidence="6">
    <location>
        <begin position="24"/>
        <end position="302"/>
    </location>
</feature>
<keyword evidence="3" id="KW-0378">Hydrolase</keyword>